<organism evidence="3 4">
    <name type="scientific">Rhizodiscina lignyota</name>
    <dbReference type="NCBI Taxonomy" id="1504668"/>
    <lineage>
        <taxon>Eukaryota</taxon>
        <taxon>Fungi</taxon>
        <taxon>Dikarya</taxon>
        <taxon>Ascomycota</taxon>
        <taxon>Pezizomycotina</taxon>
        <taxon>Dothideomycetes</taxon>
        <taxon>Pleosporomycetidae</taxon>
        <taxon>Aulographales</taxon>
        <taxon>Rhizodiscinaceae</taxon>
        <taxon>Rhizodiscina</taxon>
    </lineage>
</organism>
<dbReference type="Proteomes" id="UP000799772">
    <property type="component" value="Unassembled WGS sequence"/>
</dbReference>
<accession>A0A9P4IJG3</accession>
<feature type="compositionally biased region" description="Basic and acidic residues" evidence="1">
    <location>
        <begin position="123"/>
        <end position="138"/>
    </location>
</feature>
<feature type="region of interest" description="Disordered" evidence="1">
    <location>
        <begin position="324"/>
        <end position="464"/>
    </location>
</feature>
<keyword evidence="4" id="KW-1185">Reference proteome</keyword>
<evidence type="ECO:0000313" key="3">
    <source>
        <dbReference type="EMBL" id="KAF2100762.1"/>
    </source>
</evidence>
<feature type="transmembrane region" description="Helical" evidence="2">
    <location>
        <begin position="12"/>
        <end position="32"/>
    </location>
</feature>
<sequence length="605" mass="66469">MAAPTSPTSTTAVVALGAVFGALGLAAALLLLEWWVRKRKYGWGGFPWGPQYRAEHARDLVRERGAFGARAGDGARLVKANIADGDLEAQRGRMGHVGSSQVARRKGSGQLWWKTSADERDDESALKRGKDRRARSERPPGGAARDSVRRRAIARRDEEKRSRFCPRRDFETSSLEYDDDMSTVFSSSDETEPEPWRRRSSRPRVPYHSRSQSRATTLVERPQRTYQSEYNRAPTGYDGGRKFAANAENAGPWFNSNVVAAPQRWNPQYPIVNQYGPWPPAYPEEPRYGQMWHSHPGAAPGAALFLPQAQANLQWPGVAPTWQDQRSMPTVPQPVSFPGRQTWDSNRNMQRGFTNPYPSREDYHTGGRVFETEDFPMSSPELESKPAPVAQPRPSPPKELGSPEHKGQTNSKFPAASRGKMETRASARPRPALGKKTFSAASVRGPKAGRKISAPGQAKRQKAMPKASMEVEELVEGSGQSQHYPASLTVKDNAPQPVEGGAGAEIISLINNSLMELPPVQEDGDEEIIIMPDVEVEQRAIAQNARIPPFGGVSLPPALIGMGTARMGPRLSMAMRGGATRRGSGARVARQKMAEQSGRIEELGS</sequence>
<keyword evidence="2" id="KW-0472">Membrane</keyword>
<feature type="compositionally biased region" description="Low complexity" evidence="1">
    <location>
        <begin position="576"/>
        <end position="588"/>
    </location>
</feature>
<reference evidence="3" key="1">
    <citation type="journal article" date="2020" name="Stud. Mycol.">
        <title>101 Dothideomycetes genomes: a test case for predicting lifestyles and emergence of pathogens.</title>
        <authorList>
            <person name="Haridas S."/>
            <person name="Albert R."/>
            <person name="Binder M."/>
            <person name="Bloem J."/>
            <person name="Labutti K."/>
            <person name="Salamov A."/>
            <person name="Andreopoulos B."/>
            <person name="Baker S."/>
            <person name="Barry K."/>
            <person name="Bills G."/>
            <person name="Bluhm B."/>
            <person name="Cannon C."/>
            <person name="Castanera R."/>
            <person name="Culley D."/>
            <person name="Daum C."/>
            <person name="Ezra D."/>
            <person name="Gonzalez J."/>
            <person name="Henrissat B."/>
            <person name="Kuo A."/>
            <person name="Liang C."/>
            <person name="Lipzen A."/>
            <person name="Lutzoni F."/>
            <person name="Magnuson J."/>
            <person name="Mondo S."/>
            <person name="Nolan M."/>
            <person name="Ohm R."/>
            <person name="Pangilinan J."/>
            <person name="Park H.-J."/>
            <person name="Ramirez L."/>
            <person name="Alfaro M."/>
            <person name="Sun H."/>
            <person name="Tritt A."/>
            <person name="Yoshinaga Y."/>
            <person name="Zwiers L.-H."/>
            <person name="Turgeon B."/>
            <person name="Goodwin S."/>
            <person name="Spatafora J."/>
            <person name="Crous P."/>
            <person name="Grigoriev I."/>
        </authorList>
    </citation>
    <scope>NUCLEOTIDE SEQUENCE</scope>
    <source>
        <strain evidence="3">CBS 133067</strain>
    </source>
</reference>
<keyword evidence="2" id="KW-1133">Transmembrane helix</keyword>
<keyword evidence="2" id="KW-0812">Transmembrane</keyword>
<name>A0A9P4IJG3_9PEZI</name>
<dbReference type="EMBL" id="ML978124">
    <property type="protein sequence ID" value="KAF2100762.1"/>
    <property type="molecule type" value="Genomic_DNA"/>
</dbReference>
<feature type="region of interest" description="Disordered" evidence="1">
    <location>
        <begin position="576"/>
        <end position="605"/>
    </location>
</feature>
<proteinExistence type="predicted"/>
<feature type="compositionally biased region" description="Polar residues" evidence="1">
    <location>
        <begin position="342"/>
        <end position="357"/>
    </location>
</feature>
<dbReference type="AlphaFoldDB" id="A0A9P4IJG3"/>
<feature type="region of interest" description="Disordered" evidence="1">
    <location>
        <begin position="108"/>
        <end position="163"/>
    </location>
</feature>
<feature type="compositionally biased region" description="Basic residues" evidence="1">
    <location>
        <begin position="198"/>
        <end position="207"/>
    </location>
</feature>
<comment type="caution">
    <text evidence="3">The sequence shown here is derived from an EMBL/GenBank/DDBJ whole genome shotgun (WGS) entry which is preliminary data.</text>
</comment>
<gene>
    <name evidence="3" type="ORF">NA57DRAFT_74360</name>
</gene>
<evidence type="ECO:0000256" key="1">
    <source>
        <dbReference type="SAM" id="MobiDB-lite"/>
    </source>
</evidence>
<feature type="region of interest" description="Disordered" evidence="1">
    <location>
        <begin position="181"/>
        <end position="234"/>
    </location>
</feature>
<evidence type="ECO:0000256" key="2">
    <source>
        <dbReference type="SAM" id="Phobius"/>
    </source>
</evidence>
<protein>
    <submittedName>
        <fullName evidence="3">Uncharacterized protein</fullName>
    </submittedName>
</protein>
<feature type="compositionally biased region" description="Basic and acidic residues" evidence="1">
    <location>
        <begin position="146"/>
        <end position="163"/>
    </location>
</feature>
<evidence type="ECO:0000313" key="4">
    <source>
        <dbReference type="Proteomes" id="UP000799772"/>
    </source>
</evidence>